<reference evidence="1 2" key="1">
    <citation type="submission" date="2019-05" db="EMBL/GenBank/DDBJ databases">
        <title>Another draft genome of Portunus trituberculatus and its Hox gene families provides insights of decapod evolution.</title>
        <authorList>
            <person name="Jeong J.-H."/>
            <person name="Song I."/>
            <person name="Kim S."/>
            <person name="Choi T."/>
            <person name="Kim D."/>
            <person name="Ryu S."/>
            <person name="Kim W."/>
        </authorList>
    </citation>
    <scope>NUCLEOTIDE SEQUENCE [LARGE SCALE GENOMIC DNA]</scope>
    <source>
        <tissue evidence="1">Muscle</tissue>
    </source>
</reference>
<sequence length="67" mass="7366">MSSWKQGSITFLRNTLRNYHFVLRHDEEAEAGPRRGAVAGLGVSGGDENIARLGEYWQGVAKCLAAF</sequence>
<organism evidence="1 2">
    <name type="scientific">Portunus trituberculatus</name>
    <name type="common">Swimming crab</name>
    <name type="synonym">Neptunus trituberculatus</name>
    <dbReference type="NCBI Taxonomy" id="210409"/>
    <lineage>
        <taxon>Eukaryota</taxon>
        <taxon>Metazoa</taxon>
        <taxon>Ecdysozoa</taxon>
        <taxon>Arthropoda</taxon>
        <taxon>Crustacea</taxon>
        <taxon>Multicrustacea</taxon>
        <taxon>Malacostraca</taxon>
        <taxon>Eumalacostraca</taxon>
        <taxon>Eucarida</taxon>
        <taxon>Decapoda</taxon>
        <taxon>Pleocyemata</taxon>
        <taxon>Brachyura</taxon>
        <taxon>Eubrachyura</taxon>
        <taxon>Portunoidea</taxon>
        <taxon>Portunidae</taxon>
        <taxon>Portuninae</taxon>
        <taxon>Portunus</taxon>
    </lineage>
</organism>
<comment type="caution">
    <text evidence="1">The sequence shown here is derived from an EMBL/GenBank/DDBJ whole genome shotgun (WGS) entry which is preliminary data.</text>
</comment>
<proteinExistence type="predicted"/>
<evidence type="ECO:0000313" key="2">
    <source>
        <dbReference type="Proteomes" id="UP000324222"/>
    </source>
</evidence>
<dbReference type="EMBL" id="VSRR010005567">
    <property type="protein sequence ID" value="MPC42780.1"/>
    <property type="molecule type" value="Genomic_DNA"/>
</dbReference>
<keyword evidence="2" id="KW-1185">Reference proteome</keyword>
<gene>
    <name evidence="1" type="ORF">E2C01_036411</name>
</gene>
<accession>A0A5B7F5N9</accession>
<name>A0A5B7F5N9_PORTR</name>
<dbReference type="AlphaFoldDB" id="A0A5B7F5N9"/>
<evidence type="ECO:0000313" key="1">
    <source>
        <dbReference type="EMBL" id="MPC42780.1"/>
    </source>
</evidence>
<protein>
    <submittedName>
        <fullName evidence="1">Uncharacterized protein</fullName>
    </submittedName>
</protein>
<dbReference type="Proteomes" id="UP000324222">
    <property type="component" value="Unassembled WGS sequence"/>
</dbReference>